<accession>A0A4R7VRN2</accession>
<reference evidence="3 4" key="1">
    <citation type="submission" date="2019-03" db="EMBL/GenBank/DDBJ databases">
        <title>Genomic Encyclopedia of Archaeal and Bacterial Type Strains, Phase II (KMG-II): from individual species to whole genera.</title>
        <authorList>
            <person name="Goeker M."/>
        </authorList>
    </citation>
    <scope>NUCLEOTIDE SEQUENCE [LARGE SCALE GENOMIC DNA]</scope>
    <source>
        <strain evidence="3 4">DSM 45499</strain>
    </source>
</reference>
<comment type="caution">
    <text evidence="3">The sequence shown here is derived from an EMBL/GenBank/DDBJ whole genome shotgun (WGS) entry which is preliminary data.</text>
</comment>
<feature type="domain" description="GmrSD restriction endonucleases N-terminal" evidence="2">
    <location>
        <begin position="57"/>
        <end position="197"/>
    </location>
</feature>
<dbReference type="RefSeq" id="WP_133903820.1">
    <property type="nucleotide sequence ID" value="NZ_SOCP01000005.1"/>
</dbReference>
<evidence type="ECO:0000256" key="1">
    <source>
        <dbReference type="SAM" id="MobiDB-lite"/>
    </source>
</evidence>
<dbReference type="Proteomes" id="UP000294927">
    <property type="component" value="Unassembled WGS sequence"/>
</dbReference>
<dbReference type="InterPro" id="IPR004919">
    <property type="entry name" value="GmrSD_N"/>
</dbReference>
<name>A0A4R7VRN2_9PSEU</name>
<keyword evidence="4" id="KW-1185">Reference proteome</keyword>
<feature type="compositionally biased region" description="Acidic residues" evidence="1">
    <location>
        <begin position="19"/>
        <end position="30"/>
    </location>
</feature>
<dbReference type="EMBL" id="SOCP01000005">
    <property type="protein sequence ID" value="TDV52466.1"/>
    <property type="molecule type" value="Genomic_DNA"/>
</dbReference>
<dbReference type="PANTHER" id="PTHR39639">
    <property type="entry name" value="CHROMOSOME 16, WHOLE GENOME SHOTGUN SEQUENCE"/>
    <property type="match status" value="1"/>
</dbReference>
<dbReference type="Pfam" id="PF03235">
    <property type="entry name" value="GmrSD_N"/>
    <property type="match status" value="1"/>
</dbReference>
<dbReference type="OrthoDB" id="9787127at2"/>
<proteinExistence type="predicted"/>
<dbReference type="AlphaFoldDB" id="A0A4R7VRN2"/>
<evidence type="ECO:0000313" key="4">
    <source>
        <dbReference type="Proteomes" id="UP000294927"/>
    </source>
</evidence>
<sequence>MTQPEDEFDDWHTDSRDVEEPEAVLDEEDAPSSVSFWEQKQRSLLTSAVDYNLSSISSLIKAKQIDLSPKYQRRNRWDVKRKSALIESFLMNVPVPPIFLNEDEYGKYSVIDGKQRLTAIHEFLLGRYALTGLDVFGELNHKTFDDLPSTLQTVLETRANIRALIILRQSDSDIKFEVFNRLNTGGMRLNPQEIRNSAWPGDLNNMILQESTTSEFHSALGIIDRNNSAIYQEMRDAEFVLRYLTFHDVWSTFSGGMGRRMDQYMESNHSMHKDEVDELREKFRSAVRKATAAFGEFAFRRWQPDKRSWRQQVLAAAFDAEIFSADAYEEDALRAHQAILIERLKALFEEAKFRKAVDAGTNTPSFFRERISTIHDMIGEVLKEK</sequence>
<protein>
    <submittedName>
        <fullName evidence="3">Uncharacterized protein DUF262</fullName>
    </submittedName>
</protein>
<dbReference type="PANTHER" id="PTHR39639:SF1">
    <property type="entry name" value="DUF262 DOMAIN-CONTAINING PROTEIN"/>
    <property type="match status" value="1"/>
</dbReference>
<evidence type="ECO:0000313" key="3">
    <source>
        <dbReference type="EMBL" id="TDV52466.1"/>
    </source>
</evidence>
<feature type="region of interest" description="Disordered" evidence="1">
    <location>
        <begin position="1"/>
        <end position="31"/>
    </location>
</feature>
<organism evidence="3 4">
    <name type="scientific">Actinophytocola oryzae</name>
    <dbReference type="NCBI Taxonomy" id="502181"/>
    <lineage>
        <taxon>Bacteria</taxon>
        <taxon>Bacillati</taxon>
        <taxon>Actinomycetota</taxon>
        <taxon>Actinomycetes</taxon>
        <taxon>Pseudonocardiales</taxon>
        <taxon>Pseudonocardiaceae</taxon>
    </lineage>
</organism>
<gene>
    <name evidence="3" type="ORF">CLV71_105598</name>
</gene>
<evidence type="ECO:0000259" key="2">
    <source>
        <dbReference type="Pfam" id="PF03235"/>
    </source>
</evidence>